<evidence type="ECO:0000256" key="9">
    <source>
        <dbReference type="SAM" id="SignalP"/>
    </source>
</evidence>
<dbReference type="GO" id="GO:0006508">
    <property type="term" value="P:proteolysis"/>
    <property type="evidence" value="ECO:0007669"/>
    <property type="project" value="UniProtKB-KW"/>
</dbReference>
<feature type="signal peptide" evidence="9">
    <location>
        <begin position="1"/>
        <end position="19"/>
    </location>
</feature>
<dbReference type="EMBL" id="CP138896">
    <property type="protein sequence ID" value="WPK25358.1"/>
    <property type="molecule type" value="Genomic_DNA"/>
</dbReference>
<evidence type="ECO:0000256" key="6">
    <source>
        <dbReference type="PIRSR" id="PIRSR615500-1"/>
    </source>
</evidence>
<keyword evidence="5 7" id="KW-0720">Serine protease</keyword>
<evidence type="ECO:0000256" key="7">
    <source>
        <dbReference type="PROSITE-ProRule" id="PRU01240"/>
    </source>
</evidence>
<feature type="transmembrane region" description="Helical" evidence="8">
    <location>
        <begin position="893"/>
        <end position="912"/>
    </location>
</feature>
<name>A0AAX4H9W9_9ASCO</name>
<dbReference type="GeneID" id="88173734"/>
<keyword evidence="2 7" id="KW-0645">Protease</keyword>
<comment type="similarity">
    <text evidence="1 7">Belongs to the peptidase S8 family.</text>
</comment>
<dbReference type="InterPro" id="IPR023827">
    <property type="entry name" value="Peptidase_S8_Asp-AS"/>
</dbReference>
<feature type="active site" description="Charge relay system" evidence="6 7">
    <location>
        <position position="484"/>
    </location>
</feature>
<dbReference type="PROSITE" id="PS00137">
    <property type="entry name" value="SUBTILASE_HIS"/>
    <property type="match status" value="1"/>
</dbReference>
<dbReference type="PANTHER" id="PTHR43806:SF11">
    <property type="entry name" value="CEREVISIN-RELATED"/>
    <property type="match status" value="1"/>
</dbReference>
<dbReference type="InterPro" id="IPR015500">
    <property type="entry name" value="Peptidase_S8_subtilisin-rel"/>
</dbReference>
<feature type="domain" description="Peptidase S8/S53" evidence="10">
    <location>
        <begin position="132"/>
        <end position="517"/>
    </location>
</feature>
<feature type="domain" description="C5a peptidase/Subtilisin-like protease SBT2-like Fn3-like" evidence="11">
    <location>
        <begin position="567"/>
        <end position="694"/>
    </location>
</feature>
<dbReference type="InterPro" id="IPR000209">
    <property type="entry name" value="Peptidase_S8/S53_dom"/>
</dbReference>
<evidence type="ECO:0000256" key="2">
    <source>
        <dbReference type="ARBA" id="ARBA00022670"/>
    </source>
</evidence>
<sequence>MKAIVFVAATILLPQLGLGYPFDDSIKRTQELTIDGGETSESGNIHEIALEENEIFQAQTFNHELLSRAPYGVEDWDVQTMGHFSQKAGDEDNSAAHTYIKRATGRDTFNYFNITPHTRTGVTRIHDRGIFGKGSVIGIIDSGIDANHPSLKGRVLPGYDFTTDSPLAEGNSDSTGHGTFCASLAVGGFQAFQGVAPEANVRMYKVEDLVNGIFSQDHYEELVRKAMLRALDDKVDVLLISQGLNIPVGNSPTVEVVSRVTSQIPVIVPASDLGREGFYSGKNGAASDKTIVVGSYTLANALVYNFTLTNGTGDTSFSYYTSDGTPFDTSSSYNATIVSDVCDLEKLPADGSGSFLIGSIEECSPQVGIKAAEERNYLGLILASSISIIKNLPRNSSKLNFIGVMLNADISERRSTPKFGTIKFNKSAPFSYGAAHTMEPNYMSDFSSWGPTFDQGIYPHIVAPGGDVFGAVADGAYTMKNGTSYAAAYVAGALALYVSGNKNVSSEQIRRSLLATTKVCANTIYFLDGSIRPDAYLYDPFTKQGSGLPYMPNMFDAQTTFLSDPLINLNDTEHRVANHEIKIQNTGNRTLDYLISSLSSEVINATNADGLIASLDLYPIPQNHSLLSYDPVPRFPENEVNFSRTLFSLKPGEIGSFNVTIRPTPDLKSSLSPIFSGLINITSSESRMYYIPYMGMEFDSSKKDVWSEPAALGTGQDDKFVAATDQNGNLGVLKLPVVYGPISWGSSLMSFDLVTADYDLTSYRWPATAGDKGMLGPISLLLSTNESILFPLASTPVSSPKTYSIDSFADGTTIPKGEYKILYRALKVFGNASNIDDWSLRLTPRFTLENDLKASVNITKNSTTNGASSALPGRSTLLAQTGTSSSKSRGGSAAGYSISSAFTFLALVLAFIF</sequence>
<dbReference type="InterPro" id="IPR036852">
    <property type="entry name" value="Peptidase_S8/S53_dom_sf"/>
</dbReference>
<dbReference type="KEGG" id="asau:88173734"/>
<keyword evidence="8" id="KW-0812">Transmembrane</keyword>
<proteinExistence type="inferred from homology"/>
<gene>
    <name evidence="12" type="ORF">PUMCH_002670</name>
</gene>
<evidence type="ECO:0000259" key="10">
    <source>
        <dbReference type="Pfam" id="PF00082"/>
    </source>
</evidence>
<dbReference type="InterPro" id="IPR022398">
    <property type="entry name" value="Peptidase_S8_His-AS"/>
</dbReference>
<dbReference type="SUPFAM" id="SSF52743">
    <property type="entry name" value="Subtilisin-like"/>
    <property type="match status" value="1"/>
</dbReference>
<dbReference type="PROSITE" id="PS00136">
    <property type="entry name" value="SUBTILASE_ASP"/>
    <property type="match status" value="1"/>
</dbReference>
<dbReference type="PANTHER" id="PTHR43806">
    <property type="entry name" value="PEPTIDASE S8"/>
    <property type="match status" value="1"/>
</dbReference>
<evidence type="ECO:0000256" key="5">
    <source>
        <dbReference type="ARBA" id="ARBA00022825"/>
    </source>
</evidence>
<dbReference type="Proteomes" id="UP001338582">
    <property type="component" value="Chromosome 3"/>
</dbReference>
<accession>A0AAX4H9W9</accession>
<dbReference type="Pfam" id="PF06280">
    <property type="entry name" value="fn3_5"/>
    <property type="match status" value="1"/>
</dbReference>
<dbReference type="PRINTS" id="PR00723">
    <property type="entry name" value="SUBTILISIN"/>
</dbReference>
<protein>
    <recommendedName>
        <fullName evidence="14">Peptidase S8/S53 domain-containing protein</fullName>
    </recommendedName>
</protein>
<evidence type="ECO:0000256" key="8">
    <source>
        <dbReference type="SAM" id="Phobius"/>
    </source>
</evidence>
<feature type="chain" id="PRO_5043365666" description="Peptidase S8/S53 domain-containing protein" evidence="9">
    <location>
        <begin position="20"/>
        <end position="913"/>
    </location>
</feature>
<keyword evidence="8" id="KW-0472">Membrane</keyword>
<keyword evidence="4 7" id="KW-0378">Hydrolase</keyword>
<reference evidence="12 13" key="1">
    <citation type="submission" date="2023-10" db="EMBL/GenBank/DDBJ databases">
        <title>Draft Genome Sequence of Candida saopaulonensis from a very Premature Infant with Sepsis.</title>
        <authorList>
            <person name="Ning Y."/>
            <person name="Dai R."/>
            <person name="Xiao M."/>
            <person name="Xu Y."/>
            <person name="Yan Q."/>
            <person name="Zhang L."/>
        </authorList>
    </citation>
    <scope>NUCLEOTIDE SEQUENCE [LARGE SCALE GENOMIC DNA]</scope>
    <source>
        <strain evidence="12 13">19XY460</strain>
    </source>
</reference>
<dbReference type="PROSITE" id="PS51892">
    <property type="entry name" value="SUBTILASE"/>
    <property type="match status" value="1"/>
</dbReference>
<dbReference type="Gene3D" id="3.40.50.200">
    <property type="entry name" value="Peptidase S8/S53 domain"/>
    <property type="match status" value="2"/>
</dbReference>
<dbReference type="RefSeq" id="XP_062877740.1">
    <property type="nucleotide sequence ID" value="XM_063021670.1"/>
</dbReference>
<dbReference type="Pfam" id="PF00082">
    <property type="entry name" value="Peptidase_S8"/>
    <property type="match status" value="1"/>
</dbReference>
<dbReference type="InterPro" id="IPR050131">
    <property type="entry name" value="Peptidase_S8_subtilisin-like"/>
</dbReference>
<dbReference type="GO" id="GO:0004252">
    <property type="term" value="F:serine-type endopeptidase activity"/>
    <property type="evidence" value="ECO:0007669"/>
    <property type="project" value="UniProtKB-UniRule"/>
</dbReference>
<keyword evidence="8" id="KW-1133">Transmembrane helix</keyword>
<dbReference type="InterPro" id="IPR010435">
    <property type="entry name" value="C5a/SBT2-like_Fn3"/>
</dbReference>
<feature type="active site" description="Charge relay system" evidence="6 7">
    <location>
        <position position="141"/>
    </location>
</feature>
<feature type="active site" description="Charge relay system" evidence="6 7">
    <location>
        <position position="177"/>
    </location>
</feature>
<dbReference type="GO" id="GO:0016020">
    <property type="term" value="C:membrane"/>
    <property type="evidence" value="ECO:0007669"/>
    <property type="project" value="InterPro"/>
</dbReference>
<evidence type="ECO:0000256" key="1">
    <source>
        <dbReference type="ARBA" id="ARBA00011073"/>
    </source>
</evidence>
<evidence type="ECO:0000259" key="11">
    <source>
        <dbReference type="Pfam" id="PF06280"/>
    </source>
</evidence>
<evidence type="ECO:0000313" key="12">
    <source>
        <dbReference type="EMBL" id="WPK25358.1"/>
    </source>
</evidence>
<evidence type="ECO:0008006" key="14">
    <source>
        <dbReference type="Google" id="ProtNLM"/>
    </source>
</evidence>
<organism evidence="12 13">
    <name type="scientific">Australozyma saopauloensis</name>
    <dbReference type="NCBI Taxonomy" id="291208"/>
    <lineage>
        <taxon>Eukaryota</taxon>
        <taxon>Fungi</taxon>
        <taxon>Dikarya</taxon>
        <taxon>Ascomycota</taxon>
        <taxon>Saccharomycotina</taxon>
        <taxon>Pichiomycetes</taxon>
        <taxon>Metschnikowiaceae</taxon>
        <taxon>Australozyma</taxon>
    </lineage>
</organism>
<keyword evidence="3 9" id="KW-0732">Signal</keyword>
<evidence type="ECO:0000313" key="13">
    <source>
        <dbReference type="Proteomes" id="UP001338582"/>
    </source>
</evidence>
<keyword evidence="13" id="KW-1185">Reference proteome</keyword>
<evidence type="ECO:0000256" key="3">
    <source>
        <dbReference type="ARBA" id="ARBA00022729"/>
    </source>
</evidence>
<evidence type="ECO:0000256" key="4">
    <source>
        <dbReference type="ARBA" id="ARBA00022801"/>
    </source>
</evidence>
<dbReference type="AlphaFoldDB" id="A0AAX4H9W9"/>